<dbReference type="PANTHER" id="PTHR24189">
    <property type="entry name" value="MYOTROPHIN"/>
    <property type="match status" value="1"/>
</dbReference>
<dbReference type="InterPro" id="IPR002110">
    <property type="entry name" value="Ankyrin_rpt"/>
</dbReference>
<evidence type="ECO:0000313" key="4">
    <source>
        <dbReference type="EMBL" id="TYP69888.1"/>
    </source>
</evidence>
<accession>A0A5S5BU79</accession>
<organism evidence="4 5">
    <name type="scientific">Aquimarina intermedia</name>
    <dbReference type="NCBI Taxonomy" id="350814"/>
    <lineage>
        <taxon>Bacteria</taxon>
        <taxon>Pseudomonadati</taxon>
        <taxon>Bacteroidota</taxon>
        <taxon>Flavobacteriia</taxon>
        <taxon>Flavobacteriales</taxon>
        <taxon>Flavobacteriaceae</taxon>
        <taxon>Aquimarina</taxon>
    </lineage>
</organism>
<dbReference type="InterPro" id="IPR036770">
    <property type="entry name" value="Ankyrin_rpt-contain_sf"/>
</dbReference>
<feature type="repeat" description="ANK" evidence="3">
    <location>
        <begin position="151"/>
        <end position="183"/>
    </location>
</feature>
<keyword evidence="2 3" id="KW-0040">ANK repeat</keyword>
<keyword evidence="5" id="KW-1185">Reference proteome</keyword>
<dbReference type="EMBL" id="VNHU01000017">
    <property type="protein sequence ID" value="TYP69888.1"/>
    <property type="molecule type" value="Genomic_DNA"/>
</dbReference>
<dbReference type="Gene3D" id="1.25.40.20">
    <property type="entry name" value="Ankyrin repeat-containing domain"/>
    <property type="match status" value="1"/>
</dbReference>
<dbReference type="Proteomes" id="UP000324376">
    <property type="component" value="Unassembled WGS sequence"/>
</dbReference>
<dbReference type="PROSITE" id="PS50088">
    <property type="entry name" value="ANK_REPEAT"/>
    <property type="match status" value="1"/>
</dbReference>
<dbReference type="SMART" id="SM00248">
    <property type="entry name" value="ANK"/>
    <property type="match status" value="2"/>
</dbReference>
<protein>
    <submittedName>
        <fullName evidence="4">Ankyrin repeat protein</fullName>
    </submittedName>
</protein>
<proteinExistence type="predicted"/>
<sequence>MVKKVKLQFQFKLYNELMLLYLKELYCRLKFLKNIIVTIYFSSLMLKCYKKVKQLLFSNLQCNNLLSHQVLYTYNIQTINNMKRTGLILGLVMCFSIGLVDNMHALNTYEENEVATFKLKVDPFCMAIVKGDLEMVKKMIALGSDVNESSEGMTPLMYAARYNRVEIIKLLKQHGANVKAKDDKGNTALQFAKHSNAQEAVELLSKKA</sequence>
<comment type="caution">
    <text evidence="4">The sequence shown here is derived from an EMBL/GenBank/DDBJ whole genome shotgun (WGS) entry which is preliminary data.</text>
</comment>
<reference evidence="4 5" key="1">
    <citation type="submission" date="2019-07" db="EMBL/GenBank/DDBJ databases">
        <title>Genomic Encyclopedia of Archaeal and Bacterial Type Strains, Phase II (KMG-II): from individual species to whole genera.</title>
        <authorList>
            <person name="Goeker M."/>
        </authorList>
    </citation>
    <scope>NUCLEOTIDE SEQUENCE [LARGE SCALE GENOMIC DNA]</scope>
    <source>
        <strain evidence="4 5">DSM 17527</strain>
    </source>
</reference>
<dbReference type="PANTHER" id="PTHR24189:SF50">
    <property type="entry name" value="ANKYRIN REPEAT AND SOCS BOX PROTEIN 2"/>
    <property type="match status" value="1"/>
</dbReference>
<gene>
    <name evidence="4" type="ORF">BD809_1177</name>
</gene>
<dbReference type="InterPro" id="IPR050745">
    <property type="entry name" value="Multifunctional_regulatory"/>
</dbReference>
<dbReference type="AlphaFoldDB" id="A0A5S5BU79"/>
<keyword evidence="1" id="KW-0677">Repeat</keyword>
<dbReference type="Pfam" id="PF12796">
    <property type="entry name" value="Ank_2"/>
    <property type="match status" value="1"/>
</dbReference>
<evidence type="ECO:0000256" key="3">
    <source>
        <dbReference type="PROSITE-ProRule" id="PRU00023"/>
    </source>
</evidence>
<evidence type="ECO:0000256" key="1">
    <source>
        <dbReference type="ARBA" id="ARBA00022737"/>
    </source>
</evidence>
<name>A0A5S5BU79_9FLAO</name>
<evidence type="ECO:0000256" key="2">
    <source>
        <dbReference type="ARBA" id="ARBA00023043"/>
    </source>
</evidence>
<evidence type="ECO:0000313" key="5">
    <source>
        <dbReference type="Proteomes" id="UP000324376"/>
    </source>
</evidence>
<dbReference type="PROSITE" id="PS50297">
    <property type="entry name" value="ANK_REP_REGION"/>
    <property type="match status" value="1"/>
</dbReference>
<dbReference type="SUPFAM" id="SSF48403">
    <property type="entry name" value="Ankyrin repeat"/>
    <property type="match status" value="1"/>
</dbReference>